<dbReference type="Pfam" id="PF00591">
    <property type="entry name" value="Glycos_transf_3"/>
    <property type="match status" value="1"/>
</dbReference>
<dbReference type="GO" id="GO:0004048">
    <property type="term" value="F:anthranilate phosphoribosyltransferase activity"/>
    <property type="evidence" value="ECO:0007669"/>
    <property type="project" value="InterPro"/>
</dbReference>
<feature type="non-terminal residue" evidence="4">
    <location>
        <position position="1"/>
    </location>
</feature>
<dbReference type="EMBL" id="UINC01172476">
    <property type="protein sequence ID" value="SVD77566.1"/>
    <property type="molecule type" value="Genomic_DNA"/>
</dbReference>
<accession>A0A382Y2P1</accession>
<dbReference type="PANTHER" id="PTHR43285:SF2">
    <property type="entry name" value="ANTHRANILATE PHOSPHORIBOSYLTRANSFERASE"/>
    <property type="match status" value="1"/>
</dbReference>
<dbReference type="AlphaFoldDB" id="A0A382Y2P1"/>
<organism evidence="4">
    <name type="scientific">marine metagenome</name>
    <dbReference type="NCBI Taxonomy" id="408172"/>
    <lineage>
        <taxon>unclassified sequences</taxon>
        <taxon>metagenomes</taxon>
        <taxon>ecological metagenomes</taxon>
    </lineage>
</organism>
<dbReference type="PANTHER" id="PTHR43285">
    <property type="entry name" value="ANTHRANILATE PHOSPHORIBOSYLTRANSFERASE"/>
    <property type="match status" value="1"/>
</dbReference>
<sequence length="227" mass="23912">SISSRSGSADVLKALGLPIPLDQHEAARCLDEIGFTFLFAPTYHPAMKNIAPVRTALGVRTVFNILGPLSTPATPPFHIIGAYSEPMAELMAEAMAGMEMKRTFVVHGAPGWDEVTPVGPYLCLDVTPGNVERLVRDPADLGIARCSPVDLKGGEAEENARRLKAALSGEDTASHRDALVLGAALALEVTGVSPDAAAAKARQALEDGSAKSLMQQLIQFGETLDRG</sequence>
<dbReference type="Gene3D" id="3.40.1030.10">
    <property type="entry name" value="Nucleoside phosphorylase/phosphoribosyltransferase catalytic domain"/>
    <property type="match status" value="1"/>
</dbReference>
<dbReference type="InterPro" id="IPR035902">
    <property type="entry name" value="Nuc_phospho_transferase"/>
</dbReference>
<proteinExistence type="predicted"/>
<evidence type="ECO:0000259" key="3">
    <source>
        <dbReference type="Pfam" id="PF00591"/>
    </source>
</evidence>
<name>A0A382Y2P1_9ZZZZ</name>
<dbReference type="NCBIfam" id="TIGR01245">
    <property type="entry name" value="trpD"/>
    <property type="match status" value="1"/>
</dbReference>
<reference evidence="4" key="1">
    <citation type="submission" date="2018-05" db="EMBL/GenBank/DDBJ databases">
        <authorList>
            <person name="Lanie J.A."/>
            <person name="Ng W.-L."/>
            <person name="Kazmierczak K.M."/>
            <person name="Andrzejewski T.M."/>
            <person name="Davidsen T.M."/>
            <person name="Wayne K.J."/>
            <person name="Tettelin H."/>
            <person name="Glass J.I."/>
            <person name="Rusch D."/>
            <person name="Podicherti R."/>
            <person name="Tsui H.-C.T."/>
            <person name="Winkler M.E."/>
        </authorList>
    </citation>
    <scope>NUCLEOTIDE SEQUENCE</scope>
</reference>
<gene>
    <name evidence="4" type="ORF">METZ01_LOCUS430420</name>
</gene>
<dbReference type="GO" id="GO:0005829">
    <property type="term" value="C:cytosol"/>
    <property type="evidence" value="ECO:0007669"/>
    <property type="project" value="TreeGrafter"/>
</dbReference>
<evidence type="ECO:0000256" key="1">
    <source>
        <dbReference type="ARBA" id="ARBA00022676"/>
    </source>
</evidence>
<dbReference type="SUPFAM" id="SSF52418">
    <property type="entry name" value="Nucleoside phosphorylase/phosphoribosyltransferase catalytic domain"/>
    <property type="match status" value="1"/>
</dbReference>
<evidence type="ECO:0000313" key="4">
    <source>
        <dbReference type="EMBL" id="SVD77566.1"/>
    </source>
</evidence>
<dbReference type="InterPro" id="IPR005940">
    <property type="entry name" value="Anthranilate_Pribosyl_Tfrase"/>
</dbReference>
<protein>
    <recommendedName>
        <fullName evidence="3">Glycosyl transferase family 3 domain-containing protein</fullName>
    </recommendedName>
</protein>
<keyword evidence="2" id="KW-0808">Transferase</keyword>
<feature type="domain" description="Glycosyl transferase family 3" evidence="3">
    <location>
        <begin position="1"/>
        <end position="210"/>
    </location>
</feature>
<dbReference type="GO" id="GO:0000162">
    <property type="term" value="P:L-tryptophan biosynthetic process"/>
    <property type="evidence" value="ECO:0007669"/>
    <property type="project" value="InterPro"/>
</dbReference>
<evidence type="ECO:0000256" key="2">
    <source>
        <dbReference type="ARBA" id="ARBA00022679"/>
    </source>
</evidence>
<keyword evidence="1" id="KW-0328">Glycosyltransferase</keyword>
<dbReference type="InterPro" id="IPR000312">
    <property type="entry name" value="Glycosyl_Trfase_fam3"/>
</dbReference>